<dbReference type="InterPro" id="IPR018913">
    <property type="entry name" value="BppU_N"/>
</dbReference>
<sequence>MASEEIKKTAVINMYDSPYAKATHDSGVVFYNLDIATAVLEFHIKKDNFPLQISDKNVDTYVYLKGTDRNGNPYGRQLDVEYIDPFNGIVSLTVPNDYLQTVNNSTVTGQMYISLHRDNRVPETKSDTAVLNEFKFKVRDSLINSISGVTKIEYIRMFDKLRDEIQKRISDIEEAIANGEDYVAEMKTVLSDGTKLIKDTADKAVDTVNTTSDNAINTVNTTKDSAVNTITSARDEVLNAINDNEVVRKTEMSGYFDEQDWQKYKLTNDDGTSFYDSDMRIDFDNNEQLDSLHCDTRYVINSKGLPSNIPSNSGWLTKYSRQDGNSTLLIFKPYNSSYLYTKEKFYNTWGDWKILNPNYEKDLNWQKYKFTEDDGTIKYISKGSITDVKTLPPGFYETVSNDDASSQDIPLDNSYVQIKVWEANEGRKEIELTSTYNNKKYFRLLHTNGDRDSGWIEVGPTQEDTGWIPFQLLNGAQSNTEYSDSLGNGFKCSYRTVVNGSLVTNYLRINGRNIQTDTVIAKIPEKMVKHAQTFIPRTPTNRPMGYIILYTNGEVKFFVNGGTGTASWDSSAYMYGEFSWTN</sequence>
<dbReference type="Proteomes" id="UP001432173">
    <property type="component" value="Segment"/>
</dbReference>
<name>A0AAX4J6D7_9CAUD</name>
<evidence type="ECO:0000313" key="2">
    <source>
        <dbReference type="EMBL" id="WRW34458.1"/>
    </source>
</evidence>
<accession>A0AAX4J6D7</accession>
<feature type="domain" description="BppU N-terminal" evidence="1">
    <location>
        <begin position="25"/>
        <end position="167"/>
    </location>
</feature>
<proteinExistence type="predicted"/>
<evidence type="ECO:0000259" key="1">
    <source>
        <dbReference type="Pfam" id="PF10651"/>
    </source>
</evidence>
<gene>
    <name evidence="2" type="ORF">CF9_0031</name>
</gene>
<dbReference type="Pfam" id="PF10651">
    <property type="entry name" value="BppU_N"/>
    <property type="match status" value="1"/>
</dbReference>
<reference evidence="2" key="1">
    <citation type="submission" date="2023-12" db="EMBL/GenBank/DDBJ databases">
        <title>Isolation and Characterisation of Novel Lytic Bacteriophages for therapeutic applications in Prosthetic Joint Infections.</title>
        <authorList>
            <person name="Burton N."/>
            <person name="Melo L.D.R."/>
            <person name="Pearce B."/>
            <person name="Tadesse M.D."/>
            <person name="Vryonis E."/>
            <person name="Sagona A."/>
        </authorList>
    </citation>
    <scope>NUCLEOTIDE SEQUENCE</scope>
</reference>
<dbReference type="EMBL" id="PP034389">
    <property type="protein sequence ID" value="WRW34458.1"/>
    <property type="molecule type" value="Genomic_DNA"/>
</dbReference>
<protein>
    <submittedName>
        <fullName evidence="2">Minor tail protein</fullName>
    </submittedName>
</protein>
<organism evidence="2 3">
    <name type="scientific">Staphylococcus phage CF9</name>
    <dbReference type="NCBI Taxonomy" id="3113741"/>
    <lineage>
        <taxon>Viruses</taxon>
        <taxon>Duplodnaviria</taxon>
        <taxon>Heunggongvirae</taxon>
        <taxon>Uroviricota</taxon>
        <taxon>Caudoviricetes</taxon>
        <taxon>Sextaecvirus</taxon>
    </lineage>
</organism>
<evidence type="ECO:0000313" key="3">
    <source>
        <dbReference type="Proteomes" id="UP001432173"/>
    </source>
</evidence>
<dbReference type="Gene3D" id="2.60.40.3350">
    <property type="match status" value="1"/>
</dbReference>